<accession>K6UEQ7</accession>
<protein>
    <submittedName>
        <fullName evidence="2">Uncharacterized protein</fullName>
    </submittedName>
</protein>
<feature type="region of interest" description="Disordered" evidence="1">
    <location>
        <begin position="509"/>
        <end position="538"/>
    </location>
</feature>
<evidence type="ECO:0000313" key="3">
    <source>
        <dbReference type="Proteomes" id="UP000006319"/>
    </source>
</evidence>
<dbReference type="AlphaFoldDB" id="K6UEQ7"/>
<dbReference type="OrthoDB" id="372469at2759"/>
<feature type="non-terminal residue" evidence="2">
    <location>
        <position position="1"/>
    </location>
</feature>
<dbReference type="eggNOG" id="ENOG502SBKA">
    <property type="taxonomic scope" value="Eukaryota"/>
</dbReference>
<evidence type="ECO:0000256" key="1">
    <source>
        <dbReference type="SAM" id="MobiDB-lite"/>
    </source>
</evidence>
<feature type="compositionally biased region" description="Basic and acidic residues" evidence="1">
    <location>
        <begin position="509"/>
        <end position="530"/>
    </location>
</feature>
<keyword evidence="3" id="KW-1185">Reference proteome</keyword>
<sequence>HIRWKFPLEIINHLIFKNKTHDYDKWVPDCRILLVTGLPFDQKEEHILHNLIDLYYRNQDRDPILDVVNIDKSDYLFDALNLYAAVEEHPSKYELFANNLGIIKFALLFGAKHNACINVTDHTYLLYNLSELCRANPCSVGSVGSIGSLYFKNEQCAKNFWIAFKSSSTYMYEKCVRLIPDKNELKVYIEASMYFVMPGALFVNINYAQLNLVLNSLQQKSPIIFEQINNIKLRYPDKTIWDLISENVILDDALDVEAPAQGAVGERSLEGNDQLRGTSIGHFSGGMVNVAMGKINQDARSGMGEQKDENMVRDVLEDMREEERNKYERDCDDSQSSGWATDQVLNECDFENSFDENGIQGMEDVENTLLNRIHCTPNFLMRIYNTHINRYLLDKGLCLLACPYLDEESGKKVANFLMKFHLLDWTFSETDDACYFYLFKSIINVFAVSKKVFKGTFNYAVSTLFLKLPFGLVPSVYIRVNPRLLGNLGDRLSVTPAKTLEEVTEVKQMKDAKEVRGSTEKVKNDEHTHTDNSVLTPA</sequence>
<dbReference type="KEGG" id="pcy:PCYB_141990"/>
<dbReference type="GeneID" id="14695149"/>
<dbReference type="EMBL" id="DF157106">
    <property type="protein sequence ID" value="GAB68771.1"/>
    <property type="molecule type" value="Genomic_DNA"/>
</dbReference>
<organism evidence="2 3">
    <name type="scientific">Plasmodium cynomolgi (strain B)</name>
    <dbReference type="NCBI Taxonomy" id="1120755"/>
    <lineage>
        <taxon>Eukaryota</taxon>
        <taxon>Sar</taxon>
        <taxon>Alveolata</taxon>
        <taxon>Apicomplexa</taxon>
        <taxon>Aconoidasida</taxon>
        <taxon>Haemosporida</taxon>
        <taxon>Plasmodiidae</taxon>
        <taxon>Plasmodium</taxon>
        <taxon>Plasmodium (Plasmodium)</taxon>
    </lineage>
</organism>
<dbReference type="Proteomes" id="UP000006319">
    <property type="component" value="Chromosome 14"/>
</dbReference>
<proteinExistence type="predicted"/>
<evidence type="ECO:0000313" key="2">
    <source>
        <dbReference type="EMBL" id="GAB68771.1"/>
    </source>
</evidence>
<dbReference type="RefSeq" id="XP_004224718.1">
    <property type="nucleotide sequence ID" value="XM_004224670.1"/>
</dbReference>
<name>K6UEQ7_PLACD</name>
<gene>
    <name evidence="2" type="ORF">PCYB_141990</name>
</gene>
<dbReference type="VEuPathDB" id="PlasmoDB:PCYB_141990"/>
<reference evidence="2 3" key="1">
    <citation type="journal article" date="2012" name="Nat. Genet.">
        <title>Plasmodium cynomolgi genome sequences provide insight into Plasmodium vivax and the monkey malaria clade.</title>
        <authorList>
            <person name="Tachibana S."/>
            <person name="Sullivan S.A."/>
            <person name="Kawai S."/>
            <person name="Nakamura S."/>
            <person name="Kim H.R."/>
            <person name="Goto N."/>
            <person name="Arisue N."/>
            <person name="Palacpac N.M.Q."/>
            <person name="Honma H."/>
            <person name="Yagi M."/>
            <person name="Tougan T."/>
            <person name="Katakai Y."/>
            <person name="Kaneko O."/>
            <person name="Mita T."/>
            <person name="Kita K."/>
            <person name="Yasutomi Y."/>
            <person name="Sutton P.L."/>
            <person name="Shakhbatyan R."/>
            <person name="Horii T."/>
            <person name="Yasunaga T."/>
            <person name="Barnwell J.W."/>
            <person name="Escalante A.A."/>
            <person name="Carlton J.M."/>
            <person name="Tanabe K."/>
        </authorList>
    </citation>
    <scope>NUCLEOTIDE SEQUENCE [LARGE SCALE GENOMIC DNA]</scope>
    <source>
        <strain evidence="2 3">B</strain>
    </source>
</reference>